<name>A0A1L3GD58_SYNAC</name>
<dbReference type="Proteomes" id="UP000182264">
    <property type="component" value="Chromosome"/>
</dbReference>
<reference evidence="2 3" key="1">
    <citation type="journal article" date="2017" name="Genome Announc.">
        <title>Complete Genome Sequences of Two Acetylene-Fermenting Pelobacter acetylenicus Strains.</title>
        <authorList>
            <person name="Sutton J.M."/>
            <person name="Baesman S.M."/>
            <person name="Fierst J.L."/>
            <person name="Poret-Peterson A.T."/>
            <person name="Oremland R.S."/>
            <person name="Dunlap D.S."/>
            <person name="Akob D.M."/>
        </authorList>
    </citation>
    <scope>NUCLEOTIDE SEQUENCE [LARGE SCALE GENOMIC DNA]</scope>
    <source>
        <strain evidence="2 3">DSM 3247</strain>
    </source>
</reference>
<dbReference type="AlphaFoldDB" id="A0A1L3GD58"/>
<evidence type="ECO:0000313" key="2">
    <source>
        <dbReference type="EMBL" id="APG23890.1"/>
    </source>
</evidence>
<evidence type="ECO:0000313" key="3">
    <source>
        <dbReference type="Proteomes" id="UP000182264"/>
    </source>
</evidence>
<protein>
    <submittedName>
        <fullName evidence="2">Uncharacterized protein</fullName>
    </submittedName>
</protein>
<dbReference type="EMBL" id="CP015518">
    <property type="protein sequence ID" value="APG23890.1"/>
    <property type="molecule type" value="Genomic_DNA"/>
</dbReference>
<accession>A0A1L3GD58</accession>
<dbReference type="KEGG" id="pace:A6070_10370"/>
<keyword evidence="3" id="KW-1185">Reference proteome</keyword>
<evidence type="ECO:0000256" key="1">
    <source>
        <dbReference type="SAM" id="MobiDB-lite"/>
    </source>
</evidence>
<proteinExistence type="predicted"/>
<gene>
    <name evidence="2" type="ORF">A7E75_01755</name>
</gene>
<sequence length="59" mass="6372">MAIFQARGQYELPGGPSIMAGALMLVARGVLEEYLFAKKSQHSNRAQGGHPPRRMTTSG</sequence>
<organism evidence="2 3">
    <name type="scientific">Syntrophotalea acetylenica</name>
    <name type="common">Pelobacter acetylenicus</name>
    <dbReference type="NCBI Taxonomy" id="29542"/>
    <lineage>
        <taxon>Bacteria</taxon>
        <taxon>Pseudomonadati</taxon>
        <taxon>Thermodesulfobacteriota</taxon>
        <taxon>Desulfuromonadia</taxon>
        <taxon>Desulfuromonadales</taxon>
        <taxon>Syntrophotaleaceae</taxon>
        <taxon>Syntrophotalea</taxon>
    </lineage>
</organism>
<feature type="region of interest" description="Disordered" evidence="1">
    <location>
        <begin position="40"/>
        <end position="59"/>
    </location>
</feature>